<feature type="transmembrane region" description="Helical" evidence="1">
    <location>
        <begin position="225"/>
        <end position="247"/>
    </location>
</feature>
<sequence>MRAPTRVATALLLAGITAYAAALATLVLTGNTAIRYSADTDATRPLWILWLPPLVGLAAAVLIPPRTPAPDPFADTPPRTLTRTTWLLTAAALSFTLGMHLTGATDLWFLSLKLLLLLAFPLALHLVTWREWTRLPTRSRWFRPTPAVLAYILTVTALSPTWTAPIPDPLTILVVFLLNAVLEEVFYRFWLQTRLESRYGRWPAILLTSLLWSSWHAAIHPISTLPVNLAAATLNTGITGLFLGFLWSRHRNPWLLILTHALINAPVMMFAAML</sequence>
<keyword evidence="2" id="KW-0732">Signal</keyword>
<evidence type="ECO:0000313" key="4">
    <source>
        <dbReference type="EMBL" id="MBL1077065.1"/>
    </source>
</evidence>
<feature type="transmembrane region" description="Helical" evidence="1">
    <location>
        <begin position="202"/>
        <end position="219"/>
    </location>
</feature>
<dbReference type="Pfam" id="PF02517">
    <property type="entry name" value="Rce1-like"/>
    <property type="match status" value="1"/>
</dbReference>
<evidence type="ECO:0000259" key="3">
    <source>
        <dbReference type="Pfam" id="PF02517"/>
    </source>
</evidence>
<name>A0ABS1MA87_9NOCA</name>
<dbReference type="GO" id="GO:0008237">
    <property type="term" value="F:metallopeptidase activity"/>
    <property type="evidence" value="ECO:0007669"/>
    <property type="project" value="UniProtKB-KW"/>
</dbReference>
<comment type="caution">
    <text evidence="4">The sequence shown here is derived from an EMBL/GenBank/DDBJ whole genome shotgun (WGS) entry which is preliminary data.</text>
</comment>
<keyword evidence="1" id="KW-1133">Transmembrane helix</keyword>
<keyword evidence="5" id="KW-1185">Reference proteome</keyword>
<feature type="chain" id="PRO_5047171487" evidence="2">
    <location>
        <begin position="21"/>
        <end position="274"/>
    </location>
</feature>
<feature type="transmembrane region" description="Helical" evidence="1">
    <location>
        <begin position="170"/>
        <end position="190"/>
    </location>
</feature>
<keyword evidence="1" id="KW-0472">Membrane</keyword>
<protein>
    <submittedName>
        <fullName evidence="4">CPBP family intramembrane metalloprotease</fullName>
    </submittedName>
</protein>
<keyword evidence="4" id="KW-0482">Metalloprotease</keyword>
<reference evidence="4 5" key="1">
    <citation type="submission" date="2021-01" db="EMBL/GenBank/DDBJ databases">
        <title>WGS of actinomycetes isolated from Thailand.</title>
        <authorList>
            <person name="Thawai C."/>
        </authorList>
    </citation>
    <scope>NUCLEOTIDE SEQUENCE [LARGE SCALE GENOMIC DNA]</scope>
    <source>
        <strain evidence="4 5">LPG 2</strain>
    </source>
</reference>
<proteinExistence type="predicted"/>
<organism evidence="4 5">
    <name type="scientific">Nocardia acididurans</name>
    <dbReference type="NCBI Taxonomy" id="2802282"/>
    <lineage>
        <taxon>Bacteria</taxon>
        <taxon>Bacillati</taxon>
        <taxon>Actinomycetota</taxon>
        <taxon>Actinomycetes</taxon>
        <taxon>Mycobacteriales</taxon>
        <taxon>Nocardiaceae</taxon>
        <taxon>Nocardia</taxon>
    </lineage>
</organism>
<evidence type="ECO:0000256" key="1">
    <source>
        <dbReference type="SAM" id="Phobius"/>
    </source>
</evidence>
<gene>
    <name evidence="4" type="ORF">JK358_21945</name>
</gene>
<keyword evidence="1" id="KW-0812">Transmembrane</keyword>
<feature type="signal peptide" evidence="2">
    <location>
        <begin position="1"/>
        <end position="20"/>
    </location>
</feature>
<accession>A0ABS1MA87</accession>
<dbReference type="Proteomes" id="UP000602198">
    <property type="component" value="Unassembled WGS sequence"/>
</dbReference>
<feature type="transmembrane region" description="Helical" evidence="1">
    <location>
        <begin position="141"/>
        <end position="158"/>
    </location>
</feature>
<feature type="transmembrane region" description="Helical" evidence="1">
    <location>
        <begin position="84"/>
        <end position="101"/>
    </location>
</feature>
<feature type="domain" description="CAAX prenyl protease 2/Lysostaphin resistance protein A-like" evidence="3">
    <location>
        <begin position="169"/>
        <end position="265"/>
    </location>
</feature>
<feature type="transmembrane region" description="Helical" evidence="1">
    <location>
        <begin position="254"/>
        <end position="273"/>
    </location>
</feature>
<dbReference type="EMBL" id="JAERRJ010000008">
    <property type="protein sequence ID" value="MBL1077065.1"/>
    <property type="molecule type" value="Genomic_DNA"/>
</dbReference>
<dbReference type="RefSeq" id="WP_201949681.1">
    <property type="nucleotide sequence ID" value="NZ_JAERRJ010000008.1"/>
</dbReference>
<evidence type="ECO:0000313" key="5">
    <source>
        <dbReference type="Proteomes" id="UP000602198"/>
    </source>
</evidence>
<dbReference type="InterPro" id="IPR003675">
    <property type="entry name" value="Rce1/LyrA-like_dom"/>
</dbReference>
<feature type="transmembrane region" description="Helical" evidence="1">
    <location>
        <begin position="107"/>
        <end position="129"/>
    </location>
</feature>
<keyword evidence="4" id="KW-0378">Hydrolase</keyword>
<keyword evidence="4" id="KW-0645">Protease</keyword>
<feature type="transmembrane region" description="Helical" evidence="1">
    <location>
        <begin position="46"/>
        <end position="63"/>
    </location>
</feature>
<evidence type="ECO:0000256" key="2">
    <source>
        <dbReference type="SAM" id="SignalP"/>
    </source>
</evidence>